<organism evidence="3 4">
    <name type="scientific">Exserohilum turcicum (strain 28A)</name>
    <name type="common">Northern leaf blight fungus</name>
    <name type="synonym">Setosphaeria turcica</name>
    <dbReference type="NCBI Taxonomy" id="671987"/>
    <lineage>
        <taxon>Eukaryota</taxon>
        <taxon>Fungi</taxon>
        <taxon>Dikarya</taxon>
        <taxon>Ascomycota</taxon>
        <taxon>Pezizomycotina</taxon>
        <taxon>Dothideomycetes</taxon>
        <taxon>Pleosporomycetidae</taxon>
        <taxon>Pleosporales</taxon>
        <taxon>Pleosporineae</taxon>
        <taxon>Pleosporaceae</taxon>
        <taxon>Exserohilum</taxon>
    </lineage>
</organism>
<dbReference type="EMBL" id="KB908581">
    <property type="protein sequence ID" value="EOA87616.1"/>
    <property type="molecule type" value="Genomic_DNA"/>
</dbReference>
<dbReference type="Proteomes" id="UP000016935">
    <property type="component" value="Unassembled WGS sequence"/>
</dbReference>
<proteinExistence type="predicted"/>
<feature type="coiled-coil region" evidence="1">
    <location>
        <begin position="58"/>
        <end position="110"/>
    </location>
</feature>
<evidence type="ECO:0000256" key="1">
    <source>
        <dbReference type="SAM" id="Coils"/>
    </source>
</evidence>
<dbReference type="RefSeq" id="XP_008024831.1">
    <property type="nucleotide sequence ID" value="XM_008026640.1"/>
</dbReference>
<gene>
    <name evidence="3" type="ORF">SETTUDRAFT_161147</name>
</gene>
<feature type="region of interest" description="Disordered" evidence="2">
    <location>
        <begin position="22"/>
        <end position="48"/>
    </location>
</feature>
<evidence type="ECO:0000256" key="2">
    <source>
        <dbReference type="SAM" id="MobiDB-lite"/>
    </source>
</evidence>
<dbReference type="GeneID" id="19398122"/>
<sequence length="201" mass="22667">MSPTLHLADALRLIQSDAPVPTLMSHPTGVASQTQPVQQMEHKLPDHSSRTGEYITRLEQESAELKHAQNEMTDCIRMLEHHNAQLGARRKELVAQLSNLRTLNQDADNAFLMRKVDVEPDNLEAMLGIHNTMITTAINHQQHMLAQFRARHQAPVYVAHAPQYQAPVPAPAYRHAYPAGYSEHGYCYAHNSPYCCRICSK</sequence>
<reference evidence="3 4" key="1">
    <citation type="journal article" date="2012" name="PLoS Pathog.">
        <title>Diverse lifestyles and strategies of plant pathogenesis encoded in the genomes of eighteen Dothideomycetes fungi.</title>
        <authorList>
            <person name="Ohm R.A."/>
            <person name="Feau N."/>
            <person name="Henrissat B."/>
            <person name="Schoch C.L."/>
            <person name="Horwitz B.A."/>
            <person name="Barry K.W."/>
            <person name="Condon B.J."/>
            <person name="Copeland A.C."/>
            <person name="Dhillon B."/>
            <person name="Glaser F."/>
            <person name="Hesse C.N."/>
            <person name="Kosti I."/>
            <person name="LaButti K."/>
            <person name="Lindquist E.A."/>
            <person name="Lucas S."/>
            <person name="Salamov A.A."/>
            <person name="Bradshaw R.E."/>
            <person name="Ciuffetti L."/>
            <person name="Hamelin R.C."/>
            <person name="Kema G.H.J."/>
            <person name="Lawrence C."/>
            <person name="Scott J.A."/>
            <person name="Spatafora J.W."/>
            <person name="Turgeon B.G."/>
            <person name="de Wit P.J.G.M."/>
            <person name="Zhong S."/>
            <person name="Goodwin S.B."/>
            <person name="Grigoriev I.V."/>
        </authorList>
    </citation>
    <scope>NUCLEOTIDE SEQUENCE [LARGE SCALE GENOMIC DNA]</scope>
    <source>
        <strain evidence="4">28A</strain>
    </source>
</reference>
<accession>R0ISL8</accession>
<dbReference type="AlphaFoldDB" id="R0ISL8"/>
<name>R0ISL8_EXST2</name>
<reference evidence="3 4" key="2">
    <citation type="journal article" date="2013" name="PLoS Genet.">
        <title>Comparative genome structure, secondary metabolite, and effector coding capacity across Cochliobolus pathogens.</title>
        <authorList>
            <person name="Condon B.J."/>
            <person name="Leng Y."/>
            <person name="Wu D."/>
            <person name="Bushley K.E."/>
            <person name="Ohm R.A."/>
            <person name="Otillar R."/>
            <person name="Martin J."/>
            <person name="Schackwitz W."/>
            <person name="Grimwood J."/>
            <person name="MohdZainudin N."/>
            <person name="Xue C."/>
            <person name="Wang R."/>
            <person name="Manning V.A."/>
            <person name="Dhillon B."/>
            <person name="Tu Z.J."/>
            <person name="Steffenson B.J."/>
            <person name="Salamov A."/>
            <person name="Sun H."/>
            <person name="Lowry S."/>
            <person name="LaButti K."/>
            <person name="Han J."/>
            <person name="Copeland A."/>
            <person name="Lindquist E."/>
            <person name="Barry K."/>
            <person name="Schmutz J."/>
            <person name="Baker S.E."/>
            <person name="Ciuffetti L.M."/>
            <person name="Grigoriev I.V."/>
            <person name="Zhong S."/>
            <person name="Turgeon B.G."/>
        </authorList>
    </citation>
    <scope>NUCLEOTIDE SEQUENCE [LARGE SCALE GENOMIC DNA]</scope>
    <source>
        <strain evidence="4">28A</strain>
    </source>
</reference>
<protein>
    <submittedName>
        <fullName evidence="3">Uncharacterized protein</fullName>
    </submittedName>
</protein>
<evidence type="ECO:0000313" key="3">
    <source>
        <dbReference type="EMBL" id="EOA87616.1"/>
    </source>
</evidence>
<evidence type="ECO:0000313" key="4">
    <source>
        <dbReference type="Proteomes" id="UP000016935"/>
    </source>
</evidence>
<dbReference type="HOGENOM" id="CLU_1574427_0_0_1"/>
<keyword evidence="1" id="KW-0175">Coiled coil</keyword>
<keyword evidence="4" id="KW-1185">Reference proteome</keyword>
<dbReference type="OrthoDB" id="3755687at2759"/>